<sequence>MEQTPSDTDLDLKHKDHYTLYVLLKDKTVFESALRKNGILWYSDFNNQVSIDGGIRYFLPEVAMHQIDRTIIENGIVASKETPLTTEYKDRKKTMKIYLTVAVAVLVLLLLMVLIEYLSH</sequence>
<dbReference type="EMBL" id="QGGQ01000002">
    <property type="protein sequence ID" value="PWK24850.1"/>
    <property type="molecule type" value="Genomic_DNA"/>
</dbReference>
<dbReference type="OrthoDB" id="1376835at2"/>
<keyword evidence="1" id="KW-0812">Transmembrane</keyword>
<proteinExistence type="predicted"/>
<evidence type="ECO:0000313" key="5">
    <source>
        <dbReference type="Proteomes" id="UP000651837"/>
    </source>
</evidence>
<evidence type="ECO:0000256" key="1">
    <source>
        <dbReference type="SAM" id="Phobius"/>
    </source>
</evidence>
<protein>
    <submittedName>
        <fullName evidence="3">Uncharacterized protein</fullName>
    </submittedName>
</protein>
<dbReference type="EMBL" id="JACWLN010000001">
    <property type="protein sequence ID" value="MBD1259290.1"/>
    <property type="molecule type" value="Genomic_DNA"/>
</dbReference>
<keyword evidence="1" id="KW-0472">Membrane</keyword>
<dbReference type="AlphaFoldDB" id="A0A316EPC1"/>
<evidence type="ECO:0000313" key="4">
    <source>
        <dbReference type="Proteomes" id="UP000245667"/>
    </source>
</evidence>
<organism evidence="3 4">
    <name type="scientific">Maribacter polysiphoniae</name>
    <dbReference type="NCBI Taxonomy" id="429344"/>
    <lineage>
        <taxon>Bacteria</taxon>
        <taxon>Pseudomonadati</taxon>
        <taxon>Bacteroidota</taxon>
        <taxon>Flavobacteriia</taxon>
        <taxon>Flavobacteriales</taxon>
        <taxon>Flavobacteriaceae</taxon>
        <taxon>Maribacter</taxon>
    </lineage>
</organism>
<feature type="transmembrane region" description="Helical" evidence="1">
    <location>
        <begin position="97"/>
        <end position="118"/>
    </location>
</feature>
<dbReference type="RefSeq" id="WP_109649382.1">
    <property type="nucleotide sequence ID" value="NZ_JACWLN010000001.1"/>
</dbReference>
<evidence type="ECO:0000313" key="3">
    <source>
        <dbReference type="EMBL" id="PWK24850.1"/>
    </source>
</evidence>
<accession>A0A316EPC1</accession>
<dbReference type="Proteomes" id="UP000651837">
    <property type="component" value="Unassembled WGS sequence"/>
</dbReference>
<reference evidence="3 4" key="1">
    <citation type="submission" date="2018-05" db="EMBL/GenBank/DDBJ databases">
        <title>Genomic Encyclopedia of Archaeal and Bacterial Type Strains, Phase II (KMG-II): from individual species to whole genera.</title>
        <authorList>
            <person name="Goeker M."/>
        </authorList>
    </citation>
    <scope>NUCLEOTIDE SEQUENCE [LARGE SCALE GENOMIC DNA]</scope>
    <source>
        <strain evidence="3 4">DSM 23514</strain>
    </source>
</reference>
<evidence type="ECO:0000313" key="2">
    <source>
        <dbReference type="EMBL" id="MBD1259290.1"/>
    </source>
</evidence>
<name>A0A316EPC1_9FLAO</name>
<keyword evidence="5" id="KW-1185">Reference proteome</keyword>
<gene>
    <name evidence="2" type="ORF">HZY62_01715</name>
    <name evidence="3" type="ORF">LX92_01216</name>
</gene>
<keyword evidence="1" id="KW-1133">Transmembrane helix</keyword>
<comment type="caution">
    <text evidence="3">The sequence shown here is derived from an EMBL/GenBank/DDBJ whole genome shotgun (WGS) entry which is preliminary data.</text>
</comment>
<dbReference type="Proteomes" id="UP000245667">
    <property type="component" value="Unassembled WGS sequence"/>
</dbReference>
<reference evidence="2 5" key="2">
    <citation type="submission" date="2020-07" db="EMBL/GenBank/DDBJ databases">
        <title>The draft genome sequence of Maribacter polysiphoniae KCTC 22021.</title>
        <authorList>
            <person name="Mu L."/>
        </authorList>
    </citation>
    <scope>NUCLEOTIDE SEQUENCE [LARGE SCALE GENOMIC DNA]</scope>
    <source>
        <strain evidence="2 5">KCTC 22021</strain>
    </source>
</reference>